<comment type="caution">
    <text evidence="1">The sequence shown here is derived from an EMBL/GenBank/DDBJ whole genome shotgun (WGS) entry which is preliminary data.</text>
</comment>
<protein>
    <submittedName>
        <fullName evidence="1">Dof zinc finger protein DOF5.4</fullName>
    </submittedName>
</protein>
<evidence type="ECO:0000313" key="1">
    <source>
        <dbReference type="EMBL" id="KAF5895880.1"/>
    </source>
</evidence>
<accession>A0A8J4UJB3</accession>
<dbReference type="Proteomes" id="UP000727407">
    <property type="component" value="Unassembled WGS sequence"/>
</dbReference>
<reference evidence="1" key="1">
    <citation type="submission" date="2020-07" db="EMBL/GenBank/DDBJ databases">
        <title>Clarias magur genome sequencing, assembly and annotation.</title>
        <authorList>
            <person name="Kushwaha B."/>
            <person name="Kumar R."/>
            <person name="Das P."/>
            <person name="Joshi C.G."/>
            <person name="Kumar D."/>
            <person name="Nagpure N.S."/>
            <person name="Pandey M."/>
            <person name="Agarwal S."/>
            <person name="Srivastava S."/>
            <person name="Singh M."/>
            <person name="Sahoo L."/>
            <person name="Jayasankar P."/>
            <person name="Meher P.K."/>
            <person name="Koringa P.G."/>
            <person name="Iquebal M.A."/>
            <person name="Das S.P."/>
            <person name="Bit A."/>
            <person name="Patnaik S."/>
            <person name="Patel N."/>
            <person name="Shah T.M."/>
            <person name="Hinsu A."/>
            <person name="Jena J.K."/>
        </authorList>
    </citation>
    <scope>NUCLEOTIDE SEQUENCE</scope>
    <source>
        <strain evidence="1">CIFAMagur01</strain>
        <tissue evidence="1">Testis</tissue>
    </source>
</reference>
<gene>
    <name evidence="1" type="primary">Dof5.4</name>
    <name evidence="1" type="ORF">DAT39_014388</name>
</gene>
<sequence>MPPASASEGSYQSGTRWCGKRLFSNVMMNHHPPLSCPPCSTDSTTLKGDVSLLIVPVR</sequence>
<dbReference type="AlphaFoldDB" id="A0A8J4UJB3"/>
<dbReference type="EMBL" id="QNUK01000301">
    <property type="protein sequence ID" value="KAF5895880.1"/>
    <property type="molecule type" value="Genomic_DNA"/>
</dbReference>
<name>A0A8J4UJB3_CLAMG</name>
<organism evidence="1 2">
    <name type="scientific">Clarias magur</name>
    <name type="common">Asian catfish</name>
    <name type="synonym">Macropteronotus magur</name>
    <dbReference type="NCBI Taxonomy" id="1594786"/>
    <lineage>
        <taxon>Eukaryota</taxon>
        <taxon>Metazoa</taxon>
        <taxon>Chordata</taxon>
        <taxon>Craniata</taxon>
        <taxon>Vertebrata</taxon>
        <taxon>Euteleostomi</taxon>
        <taxon>Actinopterygii</taxon>
        <taxon>Neopterygii</taxon>
        <taxon>Teleostei</taxon>
        <taxon>Ostariophysi</taxon>
        <taxon>Siluriformes</taxon>
        <taxon>Clariidae</taxon>
        <taxon>Clarias</taxon>
    </lineage>
</organism>
<proteinExistence type="predicted"/>
<evidence type="ECO:0000313" key="2">
    <source>
        <dbReference type="Proteomes" id="UP000727407"/>
    </source>
</evidence>
<keyword evidence="2" id="KW-1185">Reference proteome</keyword>